<keyword evidence="1" id="KW-0677">Repeat</keyword>
<dbReference type="OrthoDB" id="363271at2"/>
<dbReference type="Proteomes" id="UP000014541">
    <property type="component" value="Unassembled WGS sequence"/>
</dbReference>
<dbReference type="AlphaFoldDB" id="S3K265"/>
<protein>
    <recommendedName>
        <fullName evidence="7">Tetratricopeptide repeat protein</fullName>
    </recommendedName>
</protein>
<proteinExistence type="predicted"/>
<feature type="chain" id="PRO_5004522730" description="Tetratricopeptide repeat protein" evidence="4">
    <location>
        <begin position="25"/>
        <end position="672"/>
    </location>
</feature>
<dbReference type="PANTHER" id="PTHR44943:SF8">
    <property type="entry name" value="TPR REPEAT-CONTAINING PROTEIN MJ0263"/>
    <property type="match status" value="1"/>
</dbReference>
<dbReference type="PATRIC" id="fig|1125699.3.peg.1354"/>
<accession>S3K265</accession>
<evidence type="ECO:0000256" key="3">
    <source>
        <dbReference type="PROSITE-ProRule" id="PRU00339"/>
    </source>
</evidence>
<dbReference type="eggNOG" id="COG0457">
    <property type="taxonomic scope" value="Bacteria"/>
</dbReference>
<dbReference type="PROSITE" id="PS50005">
    <property type="entry name" value="TPR"/>
    <property type="match status" value="1"/>
</dbReference>
<feature type="repeat" description="TPR" evidence="3">
    <location>
        <begin position="25"/>
        <end position="58"/>
    </location>
</feature>
<keyword evidence="6" id="KW-1185">Reference proteome</keyword>
<dbReference type="HOGENOM" id="CLU_412143_0_0_12"/>
<evidence type="ECO:0000256" key="2">
    <source>
        <dbReference type="ARBA" id="ARBA00022803"/>
    </source>
</evidence>
<dbReference type="STRING" id="1125699.HMPREF9194_01340"/>
<evidence type="ECO:0000313" key="6">
    <source>
        <dbReference type="Proteomes" id="UP000014541"/>
    </source>
</evidence>
<dbReference type="Gene3D" id="1.25.40.10">
    <property type="entry name" value="Tetratricopeptide repeat domain"/>
    <property type="match status" value="3"/>
</dbReference>
<reference evidence="5 6" key="1">
    <citation type="submission" date="2013-04" db="EMBL/GenBank/DDBJ databases">
        <title>The Genome Sequence of Treponema maltophilum ATCC 51939.</title>
        <authorList>
            <consortium name="The Broad Institute Genomics Platform"/>
            <person name="Earl A."/>
            <person name="Ward D."/>
            <person name="Feldgarden M."/>
            <person name="Gevers D."/>
            <person name="Leonetti C."/>
            <person name="Blanton J.M."/>
            <person name="Dewhirst F.E."/>
            <person name="Izard J."/>
            <person name="Walker B."/>
            <person name="Young S."/>
            <person name="Zeng Q."/>
            <person name="Gargeya S."/>
            <person name="Fitzgerald M."/>
            <person name="Haas B."/>
            <person name="Abouelleil A."/>
            <person name="Allen A.W."/>
            <person name="Alvarado L."/>
            <person name="Arachchi H.M."/>
            <person name="Berlin A.M."/>
            <person name="Chapman S.B."/>
            <person name="Gainer-Dewar J."/>
            <person name="Goldberg J."/>
            <person name="Griggs A."/>
            <person name="Gujja S."/>
            <person name="Hansen M."/>
            <person name="Howarth C."/>
            <person name="Imamovic A."/>
            <person name="Ireland A."/>
            <person name="Larimer J."/>
            <person name="McCowan C."/>
            <person name="Murphy C."/>
            <person name="Pearson M."/>
            <person name="Poon T.W."/>
            <person name="Priest M."/>
            <person name="Roberts A."/>
            <person name="Saif S."/>
            <person name="Shea T."/>
            <person name="Sisk P."/>
            <person name="Sykes S."/>
            <person name="Wortman J."/>
            <person name="Nusbaum C."/>
            <person name="Birren B."/>
        </authorList>
    </citation>
    <scope>NUCLEOTIDE SEQUENCE [LARGE SCALE GENOMIC DNA]</scope>
    <source>
        <strain evidence="5 6">ATCC 51939</strain>
    </source>
</reference>
<keyword evidence="4" id="KW-0732">Signal</keyword>
<dbReference type="RefSeq" id="WP_016525622.1">
    <property type="nucleotide sequence ID" value="NZ_KE332518.1"/>
</dbReference>
<name>S3K265_TREMA</name>
<evidence type="ECO:0000256" key="4">
    <source>
        <dbReference type="SAM" id="SignalP"/>
    </source>
</evidence>
<dbReference type="EMBL" id="ATFF01000006">
    <property type="protein sequence ID" value="EPF31011.1"/>
    <property type="molecule type" value="Genomic_DNA"/>
</dbReference>
<gene>
    <name evidence="5" type="ORF">HMPREF9194_01340</name>
</gene>
<keyword evidence="2 3" id="KW-0802">TPR repeat</keyword>
<sequence>MKKLCICIALVLSALFLSAQRASSALDFYNQAKERQNKRDWYAAVELYQEALKLNPSYGEAWFSLGECSYELGQYDLAVQYCDTAAKYIKNRTDVPNLKGFALIGLERLTEARAVFSKTLSAFPNDVEARFGLAQLDIFDGKFLTAEQYYLDALKRQAQNKKALISLALLADRDGKHDKARTYIREALRTYSANAEVYYFAGYLAAKENRLSEAESYMRTAVLLDDGYDKAYKLLADILFAQKRYAETVDICDYRISKNRSAVSAWYLKGLAASALGQNEKALAAWQTGSDIDTEDEIMRAAFELLIFDATQIEDSRRQKWASYHIEKAQAHMEKFMAPQALYEYQRALRIDPLNVPARLALARILLNDGYPESYLSQLQFLKDRGKSDTATNDTIESYTSLLQNSLPLQWGVQPFYLNKTRWTIGLYGMTEPFSLHHQNAVPVCAGMLSDIFNSNSSVSLVNASFSTDSYAQAFRDARSKKYEFFALLSVTEGERNITLHFDLYSSASGNKLASFDVYRTGNDRLASAMQKIRDDVCTVLPQKAKIIRRRGSTVLIDFGSKDGAAPEQTFAVYKKDDVQLAGNGIALKYDEKKSVGEVKLNGVGEDISQGEFKQKGFYDLLAVGDELIPLQKIEAPPQPEDRKVKKKGAESAPVAVEKRKSVLYELIQSIR</sequence>
<comment type="caution">
    <text evidence="5">The sequence shown here is derived from an EMBL/GenBank/DDBJ whole genome shotgun (WGS) entry which is preliminary data.</text>
</comment>
<dbReference type="InterPro" id="IPR011990">
    <property type="entry name" value="TPR-like_helical_dom_sf"/>
</dbReference>
<evidence type="ECO:0000256" key="1">
    <source>
        <dbReference type="ARBA" id="ARBA00022737"/>
    </source>
</evidence>
<dbReference type="InterPro" id="IPR051685">
    <property type="entry name" value="Ycf3/AcsC/BcsC/TPR_MFPF"/>
</dbReference>
<feature type="signal peptide" evidence="4">
    <location>
        <begin position="1"/>
        <end position="24"/>
    </location>
</feature>
<evidence type="ECO:0000313" key="5">
    <source>
        <dbReference type="EMBL" id="EPF31011.1"/>
    </source>
</evidence>
<dbReference type="PANTHER" id="PTHR44943">
    <property type="entry name" value="CELLULOSE SYNTHASE OPERON PROTEIN C"/>
    <property type="match status" value="1"/>
</dbReference>
<evidence type="ECO:0008006" key="7">
    <source>
        <dbReference type="Google" id="ProtNLM"/>
    </source>
</evidence>
<dbReference type="Pfam" id="PF13432">
    <property type="entry name" value="TPR_16"/>
    <property type="match status" value="3"/>
</dbReference>
<organism evidence="5 6">
    <name type="scientific">Treponema maltophilum ATCC 51939</name>
    <dbReference type="NCBI Taxonomy" id="1125699"/>
    <lineage>
        <taxon>Bacteria</taxon>
        <taxon>Pseudomonadati</taxon>
        <taxon>Spirochaetota</taxon>
        <taxon>Spirochaetia</taxon>
        <taxon>Spirochaetales</taxon>
        <taxon>Treponemataceae</taxon>
        <taxon>Treponema</taxon>
    </lineage>
</organism>
<dbReference type="InterPro" id="IPR019734">
    <property type="entry name" value="TPR_rpt"/>
</dbReference>
<dbReference type="SMART" id="SM00028">
    <property type="entry name" value="TPR"/>
    <property type="match status" value="9"/>
</dbReference>
<dbReference type="SUPFAM" id="SSF48452">
    <property type="entry name" value="TPR-like"/>
    <property type="match status" value="2"/>
</dbReference>